<name>A0ABP2TIP3_9GAMM</name>
<keyword evidence="2" id="KW-1185">Reference proteome</keyword>
<evidence type="ECO:0000313" key="2">
    <source>
        <dbReference type="Proteomes" id="UP000013034"/>
    </source>
</evidence>
<evidence type="ECO:0000313" key="1">
    <source>
        <dbReference type="EMBL" id="ENU22252.1"/>
    </source>
</evidence>
<dbReference type="EMBL" id="APOI01000028">
    <property type="protein sequence ID" value="ENU22252.1"/>
    <property type="molecule type" value="Genomic_DNA"/>
</dbReference>
<sequence length="34" mass="3952">MAAVKSNFYIQTIKKPVAGNWFFIAKVMLTYLKE</sequence>
<gene>
    <name evidence="1" type="ORF">F993_03145</name>
</gene>
<protein>
    <submittedName>
        <fullName evidence="1">Uncharacterized protein</fullName>
    </submittedName>
</protein>
<comment type="caution">
    <text evidence="1">The sequence shown here is derived from an EMBL/GenBank/DDBJ whole genome shotgun (WGS) entry which is preliminary data.</text>
</comment>
<proteinExistence type="predicted"/>
<accession>A0ABP2TIP3</accession>
<organism evidence="1 2">
    <name type="scientific">Acinetobacter proteolyticus</name>
    <dbReference type="NCBI Taxonomy" id="1776741"/>
    <lineage>
        <taxon>Bacteria</taxon>
        <taxon>Pseudomonadati</taxon>
        <taxon>Pseudomonadota</taxon>
        <taxon>Gammaproteobacteria</taxon>
        <taxon>Moraxellales</taxon>
        <taxon>Moraxellaceae</taxon>
        <taxon>Acinetobacter</taxon>
    </lineage>
</organism>
<reference evidence="1 2" key="1">
    <citation type="submission" date="2013-02" db="EMBL/GenBank/DDBJ databases">
        <title>The Genome Sequence of Acinetobacter sp. NIPH 809.</title>
        <authorList>
            <consortium name="The Broad Institute Genome Sequencing Platform"/>
            <consortium name="The Broad Institute Genome Sequencing Center for Infectious Disease"/>
            <person name="Cerqueira G."/>
            <person name="Feldgarden M."/>
            <person name="Courvalin P."/>
            <person name="Perichon B."/>
            <person name="Grillot-Courvalin C."/>
            <person name="Clermont D."/>
            <person name="Rocha E."/>
            <person name="Yoon E.-J."/>
            <person name="Nemec A."/>
            <person name="Walker B."/>
            <person name="Young S.K."/>
            <person name="Zeng Q."/>
            <person name="Gargeya S."/>
            <person name="Fitzgerald M."/>
            <person name="Haas B."/>
            <person name="Abouelleil A."/>
            <person name="Alvarado L."/>
            <person name="Arachchi H.M."/>
            <person name="Berlin A.M."/>
            <person name="Chapman S.B."/>
            <person name="Dewar J."/>
            <person name="Goldberg J."/>
            <person name="Griggs A."/>
            <person name="Gujja S."/>
            <person name="Hansen M."/>
            <person name="Howarth C."/>
            <person name="Imamovic A."/>
            <person name="Larimer J."/>
            <person name="McCowan C."/>
            <person name="Murphy C."/>
            <person name="Neiman D."/>
            <person name="Pearson M."/>
            <person name="Priest M."/>
            <person name="Roberts A."/>
            <person name="Saif S."/>
            <person name="Shea T."/>
            <person name="Sisk P."/>
            <person name="Sykes S."/>
            <person name="Wortman J."/>
            <person name="Nusbaum C."/>
            <person name="Birren B."/>
        </authorList>
    </citation>
    <scope>NUCLEOTIDE SEQUENCE [LARGE SCALE GENOMIC DNA]</scope>
    <source>
        <strain evidence="1 2">NIPH 809</strain>
    </source>
</reference>
<dbReference type="Proteomes" id="UP000013034">
    <property type="component" value="Unassembled WGS sequence"/>
</dbReference>